<feature type="compositionally biased region" description="Low complexity" evidence="1">
    <location>
        <begin position="688"/>
        <end position="726"/>
    </location>
</feature>
<feature type="compositionally biased region" description="Basic residues" evidence="1">
    <location>
        <begin position="144"/>
        <end position="153"/>
    </location>
</feature>
<feature type="region of interest" description="Disordered" evidence="1">
    <location>
        <begin position="102"/>
        <end position="171"/>
    </location>
</feature>
<feature type="compositionally biased region" description="Polar residues" evidence="1">
    <location>
        <begin position="883"/>
        <end position="894"/>
    </location>
</feature>
<feature type="region of interest" description="Disordered" evidence="1">
    <location>
        <begin position="793"/>
        <end position="894"/>
    </location>
</feature>
<feature type="region of interest" description="Disordered" evidence="1">
    <location>
        <begin position="386"/>
        <end position="459"/>
    </location>
</feature>
<dbReference type="EMBL" id="KL198041">
    <property type="protein sequence ID" value="KDQ13779.1"/>
    <property type="molecule type" value="Genomic_DNA"/>
</dbReference>
<name>A0A067MDZ9_BOTB1</name>
<keyword evidence="2" id="KW-0812">Transmembrane</keyword>
<feature type="region of interest" description="Disordered" evidence="1">
    <location>
        <begin position="477"/>
        <end position="509"/>
    </location>
</feature>
<protein>
    <submittedName>
        <fullName evidence="4">Uncharacterized protein</fullName>
    </submittedName>
</protein>
<feature type="compositionally biased region" description="Polar residues" evidence="1">
    <location>
        <begin position="386"/>
        <end position="424"/>
    </location>
</feature>
<keyword evidence="5" id="KW-1185">Reference proteome</keyword>
<feature type="compositionally biased region" description="Polar residues" evidence="1">
    <location>
        <begin position="232"/>
        <end position="250"/>
    </location>
</feature>
<feature type="compositionally biased region" description="Low complexity" evidence="1">
    <location>
        <begin position="102"/>
        <end position="143"/>
    </location>
</feature>
<dbReference type="AlphaFoldDB" id="A0A067MDZ9"/>
<keyword evidence="3" id="KW-0732">Signal</keyword>
<feature type="chain" id="PRO_5001644605" evidence="3">
    <location>
        <begin position="39"/>
        <end position="894"/>
    </location>
</feature>
<evidence type="ECO:0000313" key="5">
    <source>
        <dbReference type="Proteomes" id="UP000027195"/>
    </source>
</evidence>
<dbReference type="STRING" id="930990.A0A067MDZ9"/>
<evidence type="ECO:0000256" key="1">
    <source>
        <dbReference type="SAM" id="MobiDB-lite"/>
    </source>
</evidence>
<feature type="signal peptide" evidence="3">
    <location>
        <begin position="1"/>
        <end position="38"/>
    </location>
</feature>
<feature type="transmembrane region" description="Helical" evidence="2">
    <location>
        <begin position="69"/>
        <end position="90"/>
    </location>
</feature>
<gene>
    <name evidence="4" type="ORF">BOTBODRAFT_175210</name>
</gene>
<reference evidence="5" key="1">
    <citation type="journal article" date="2014" name="Proc. Natl. Acad. Sci. U.S.A.">
        <title>Extensive sampling of basidiomycete genomes demonstrates inadequacy of the white-rot/brown-rot paradigm for wood decay fungi.</title>
        <authorList>
            <person name="Riley R."/>
            <person name="Salamov A.A."/>
            <person name="Brown D.W."/>
            <person name="Nagy L.G."/>
            <person name="Floudas D."/>
            <person name="Held B.W."/>
            <person name="Levasseur A."/>
            <person name="Lombard V."/>
            <person name="Morin E."/>
            <person name="Otillar R."/>
            <person name="Lindquist E.A."/>
            <person name="Sun H."/>
            <person name="LaButti K.M."/>
            <person name="Schmutz J."/>
            <person name="Jabbour D."/>
            <person name="Luo H."/>
            <person name="Baker S.E."/>
            <person name="Pisabarro A.G."/>
            <person name="Walton J.D."/>
            <person name="Blanchette R.A."/>
            <person name="Henrissat B."/>
            <person name="Martin F."/>
            <person name="Cullen D."/>
            <person name="Hibbett D.S."/>
            <person name="Grigoriev I.V."/>
        </authorList>
    </citation>
    <scope>NUCLEOTIDE SEQUENCE [LARGE SCALE GENOMIC DNA]</scope>
    <source>
        <strain evidence="5">FD-172 SS1</strain>
    </source>
</reference>
<dbReference type="InParanoid" id="A0A067MDZ9"/>
<accession>A0A067MDZ9</accession>
<feature type="compositionally biased region" description="Acidic residues" evidence="1">
    <location>
        <begin position="747"/>
        <end position="763"/>
    </location>
</feature>
<evidence type="ECO:0000256" key="3">
    <source>
        <dbReference type="SAM" id="SignalP"/>
    </source>
</evidence>
<sequence>MTLTTIPFTTCRTGQPAVLGFASALLSLLFLLPQPATARPLGPATSLPQRRALGNANNTTSSASASVKIWIPVTIVCVLGIIAIAFRSRFVACLARRRQRSAAQSDGTALATTETNVTTSTSTAPTPNNAPTGITGTQRAAAGRPRRTRRPRRTPSQISTKSLPAYMEEPGAEEMVLVRATREDPEGEMEDGNSGDDSHDQSHATPTSPTRTNTHHPTPSSPTSHNRNSSSVDVSTPLLENSFDNPNRQSLRVGEPRVRPSFETGLTVFSSEEGSDHGLLQANSRSTDQGSEANADPRGAAPAYFEVVGEEEMRQIGHGRTASVPLVSVTAPAARDADADMTTVPITPTPVPSLPQSQSAPSTVARGPTARFSGIRNLFGHRANAGSQDISAGAGTTSAPGQPISQTATSTSTNTPEPQSQRGTRSPLGHRMTLSNSTNTSSGHGHSASSSSGHARGSSSILSHINNIRPRSTATSSNLLARARSRHSSTIDLSLPGAPGTSGMPNAQQNASQISLGGLSISAPLTHTLLRTEFAYPKNGPTPEQLAFVSSRESLGRFGVPFGADAVRAAAMSSSAALATAAASSSGQGAGGEDPPPFDFDRYHNHGPGARAGSGSGSGGGGGGLGRRSPLGLEIGNSGGRGEGEARDTDSIDTLPEAEGDDAFATPAQTYAEMESPTSMSASPTGITMPVPTPATASAPARGVSSPTSPTSGSMGRSTRRNSTSTYATAHDTPAGNHNEVESSGHDDDDEDDDGSGDDEEYDSSFSLPTPTSNSQFLTPIALGFTPAFESIESVSSAETVADANRNADMDGNGGGNTDGNVQNLGQQPGSTVLRKPTRESLRIAIASADSETAPASSHAEPPSLPELAQVPELSISMPGSLGSATSPRVQAAN</sequence>
<feature type="region of interest" description="Disordered" evidence="1">
    <location>
        <begin position="346"/>
        <end position="368"/>
    </location>
</feature>
<keyword evidence="2" id="KW-0472">Membrane</keyword>
<dbReference type="Proteomes" id="UP000027195">
    <property type="component" value="Unassembled WGS sequence"/>
</dbReference>
<feature type="compositionally biased region" description="Low complexity" evidence="1">
    <location>
        <begin position="435"/>
        <end position="459"/>
    </location>
</feature>
<feature type="compositionally biased region" description="Gly residues" evidence="1">
    <location>
        <begin position="610"/>
        <end position="626"/>
    </location>
</feature>
<organism evidence="4 5">
    <name type="scientific">Botryobasidium botryosum (strain FD-172 SS1)</name>
    <dbReference type="NCBI Taxonomy" id="930990"/>
    <lineage>
        <taxon>Eukaryota</taxon>
        <taxon>Fungi</taxon>
        <taxon>Dikarya</taxon>
        <taxon>Basidiomycota</taxon>
        <taxon>Agaricomycotina</taxon>
        <taxon>Agaricomycetes</taxon>
        <taxon>Cantharellales</taxon>
        <taxon>Botryobasidiaceae</taxon>
        <taxon>Botryobasidium</taxon>
    </lineage>
</organism>
<feature type="compositionally biased region" description="Polar residues" evidence="1">
    <location>
        <begin position="822"/>
        <end position="831"/>
    </location>
</feature>
<feature type="compositionally biased region" description="Low complexity" evidence="1">
    <location>
        <begin position="802"/>
        <end position="811"/>
    </location>
</feature>
<evidence type="ECO:0000313" key="4">
    <source>
        <dbReference type="EMBL" id="KDQ13779.1"/>
    </source>
</evidence>
<feature type="compositionally biased region" description="Acidic residues" evidence="1">
    <location>
        <begin position="185"/>
        <end position="194"/>
    </location>
</feature>
<proteinExistence type="predicted"/>
<dbReference type="HOGENOM" id="CLU_323366_0_0_1"/>
<dbReference type="OrthoDB" id="2804493at2759"/>
<feature type="region of interest" description="Disordered" evidence="1">
    <location>
        <begin position="183"/>
        <end position="299"/>
    </location>
</feature>
<evidence type="ECO:0000256" key="2">
    <source>
        <dbReference type="SAM" id="Phobius"/>
    </source>
</evidence>
<feature type="region of interest" description="Disordered" evidence="1">
    <location>
        <begin position="585"/>
        <end position="778"/>
    </location>
</feature>
<keyword evidence="2" id="KW-1133">Transmembrane helix</keyword>
<feature type="compositionally biased region" description="Low complexity" evidence="1">
    <location>
        <begin position="205"/>
        <end position="231"/>
    </location>
</feature>
<feature type="compositionally biased region" description="Polar residues" evidence="1">
    <location>
        <begin position="766"/>
        <end position="778"/>
    </location>
</feature>
<feature type="compositionally biased region" description="Polar residues" evidence="1">
    <location>
        <begin position="281"/>
        <end position="292"/>
    </location>
</feature>
<feature type="compositionally biased region" description="Polar residues" evidence="1">
    <location>
        <begin position="676"/>
        <end position="686"/>
    </location>
</feature>